<dbReference type="EMBL" id="LAZR01019108">
    <property type="protein sequence ID" value="KKL93739.1"/>
    <property type="molecule type" value="Genomic_DNA"/>
</dbReference>
<accession>A0A0F9G4Q3</accession>
<protein>
    <submittedName>
        <fullName evidence="2">Uncharacterized protein</fullName>
    </submittedName>
</protein>
<comment type="caution">
    <text evidence="2">The sequence shown here is derived from an EMBL/GenBank/DDBJ whole genome shotgun (WGS) entry which is preliminary data.</text>
</comment>
<organism evidence="2">
    <name type="scientific">marine sediment metagenome</name>
    <dbReference type="NCBI Taxonomy" id="412755"/>
    <lineage>
        <taxon>unclassified sequences</taxon>
        <taxon>metagenomes</taxon>
        <taxon>ecological metagenomes</taxon>
    </lineage>
</organism>
<name>A0A0F9G4Q3_9ZZZZ</name>
<proteinExistence type="predicted"/>
<gene>
    <name evidence="2" type="ORF">LCGC14_1871720</name>
</gene>
<evidence type="ECO:0000256" key="1">
    <source>
        <dbReference type="SAM" id="MobiDB-lite"/>
    </source>
</evidence>
<feature type="region of interest" description="Disordered" evidence="1">
    <location>
        <begin position="37"/>
        <end position="58"/>
    </location>
</feature>
<dbReference type="AlphaFoldDB" id="A0A0F9G4Q3"/>
<evidence type="ECO:0000313" key="2">
    <source>
        <dbReference type="EMBL" id="KKL93739.1"/>
    </source>
</evidence>
<reference evidence="2" key="1">
    <citation type="journal article" date="2015" name="Nature">
        <title>Complex archaea that bridge the gap between prokaryotes and eukaryotes.</title>
        <authorList>
            <person name="Spang A."/>
            <person name="Saw J.H."/>
            <person name="Jorgensen S.L."/>
            <person name="Zaremba-Niedzwiedzka K."/>
            <person name="Martijn J."/>
            <person name="Lind A.E."/>
            <person name="van Eijk R."/>
            <person name="Schleper C."/>
            <person name="Guy L."/>
            <person name="Ettema T.J."/>
        </authorList>
    </citation>
    <scope>NUCLEOTIDE SEQUENCE</scope>
</reference>
<sequence length="162" mass="18186">MDKEVRKVLEGITKEVDSLTASSGKFESRLLEIEGSVATMKESQPTLHSKDTSESASLEEQVEKVARLEERNVFLEGKDYQNQVIQGFLRELDADNFLTIGVKLGYLEDTEARPEDLEKVEGAGPVEVALGDNRTLKVSKEKPEDMTGWEYSETQGLYIKLE</sequence>